<evidence type="ECO:0000256" key="2">
    <source>
        <dbReference type="ARBA" id="ARBA00023015"/>
    </source>
</evidence>
<dbReference type="Pfam" id="PF08281">
    <property type="entry name" value="Sigma70_r4_2"/>
    <property type="match status" value="1"/>
</dbReference>
<dbReference type="GO" id="GO:0003677">
    <property type="term" value="F:DNA binding"/>
    <property type="evidence" value="ECO:0007669"/>
    <property type="project" value="UniProtKB-KW"/>
</dbReference>
<evidence type="ECO:0000259" key="7">
    <source>
        <dbReference type="Pfam" id="PF04542"/>
    </source>
</evidence>
<evidence type="ECO:0000256" key="6">
    <source>
        <dbReference type="RuleBase" id="RU000716"/>
    </source>
</evidence>
<dbReference type="PANTHER" id="PTHR43133">
    <property type="entry name" value="RNA POLYMERASE ECF-TYPE SIGMA FACTO"/>
    <property type="match status" value="1"/>
</dbReference>
<evidence type="ECO:0000256" key="5">
    <source>
        <dbReference type="ARBA" id="ARBA00023163"/>
    </source>
</evidence>
<dbReference type="CDD" id="cd06171">
    <property type="entry name" value="Sigma70_r4"/>
    <property type="match status" value="1"/>
</dbReference>
<dbReference type="GO" id="GO:0000428">
    <property type="term" value="C:DNA-directed RNA polymerase complex"/>
    <property type="evidence" value="ECO:0007669"/>
    <property type="project" value="UniProtKB-KW"/>
</dbReference>
<organism evidence="9 10">
    <name type="scientific">Burkholderia singularis</name>
    <dbReference type="NCBI Taxonomy" id="1503053"/>
    <lineage>
        <taxon>Bacteria</taxon>
        <taxon>Pseudomonadati</taxon>
        <taxon>Pseudomonadota</taxon>
        <taxon>Betaproteobacteria</taxon>
        <taxon>Burkholderiales</taxon>
        <taxon>Burkholderiaceae</taxon>
        <taxon>Burkholderia</taxon>
        <taxon>pseudomallei group</taxon>
    </lineage>
</organism>
<dbReference type="InterPro" id="IPR013325">
    <property type="entry name" value="RNA_pol_sigma_r2"/>
</dbReference>
<keyword evidence="2 6" id="KW-0805">Transcription regulation</keyword>
<dbReference type="Gene3D" id="1.10.1740.10">
    <property type="match status" value="1"/>
</dbReference>
<dbReference type="InterPro" id="IPR014284">
    <property type="entry name" value="RNA_pol_sigma-70_dom"/>
</dbReference>
<name>A0A238GYF8_9BURK</name>
<dbReference type="PROSITE" id="PS01063">
    <property type="entry name" value="SIGMA70_ECF"/>
    <property type="match status" value="1"/>
</dbReference>
<dbReference type="AlphaFoldDB" id="A0A238GYF8"/>
<keyword evidence="5 6" id="KW-0804">Transcription</keyword>
<dbReference type="EMBL" id="FXAN01000004">
    <property type="protein sequence ID" value="SMF97992.1"/>
    <property type="molecule type" value="Genomic_DNA"/>
</dbReference>
<dbReference type="NCBIfam" id="TIGR02937">
    <property type="entry name" value="sigma70-ECF"/>
    <property type="match status" value="1"/>
</dbReference>
<dbReference type="Pfam" id="PF04542">
    <property type="entry name" value="Sigma70_r2"/>
    <property type="match status" value="1"/>
</dbReference>
<dbReference type="Gene3D" id="1.10.10.10">
    <property type="entry name" value="Winged helix-like DNA-binding domain superfamily/Winged helix DNA-binding domain"/>
    <property type="match status" value="1"/>
</dbReference>
<evidence type="ECO:0000256" key="4">
    <source>
        <dbReference type="ARBA" id="ARBA00023125"/>
    </source>
</evidence>
<evidence type="ECO:0000313" key="10">
    <source>
        <dbReference type="Proteomes" id="UP000198460"/>
    </source>
</evidence>
<dbReference type="InterPro" id="IPR007627">
    <property type="entry name" value="RNA_pol_sigma70_r2"/>
</dbReference>
<dbReference type="SUPFAM" id="SSF88659">
    <property type="entry name" value="Sigma3 and sigma4 domains of RNA polymerase sigma factors"/>
    <property type="match status" value="1"/>
</dbReference>
<dbReference type="InterPro" id="IPR036388">
    <property type="entry name" value="WH-like_DNA-bd_sf"/>
</dbReference>
<feature type="domain" description="RNA polymerase sigma factor 70 region 4 type 2" evidence="8">
    <location>
        <begin position="129"/>
        <end position="180"/>
    </location>
</feature>
<keyword evidence="4 6" id="KW-0238">DNA-binding</keyword>
<dbReference type="InterPro" id="IPR000838">
    <property type="entry name" value="RNA_pol_sigma70_ECF_CS"/>
</dbReference>
<dbReference type="InterPro" id="IPR013249">
    <property type="entry name" value="RNA_pol_sigma70_r4_t2"/>
</dbReference>
<feature type="domain" description="RNA polymerase sigma-70 region 2" evidence="7">
    <location>
        <begin position="28"/>
        <end position="90"/>
    </location>
</feature>
<evidence type="ECO:0000259" key="8">
    <source>
        <dbReference type="Pfam" id="PF08281"/>
    </source>
</evidence>
<dbReference type="SUPFAM" id="SSF88946">
    <property type="entry name" value="Sigma2 domain of RNA polymerase sigma factors"/>
    <property type="match status" value="1"/>
</dbReference>
<gene>
    <name evidence="9" type="ORF">BSIN_1296</name>
</gene>
<comment type="similarity">
    <text evidence="1 6">Belongs to the sigma-70 factor family. ECF subfamily.</text>
</comment>
<dbReference type="GO" id="GO:0006352">
    <property type="term" value="P:DNA-templated transcription initiation"/>
    <property type="evidence" value="ECO:0007669"/>
    <property type="project" value="InterPro"/>
</dbReference>
<dbReference type="NCBIfam" id="NF009185">
    <property type="entry name" value="PRK12533.1"/>
    <property type="match status" value="1"/>
</dbReference>
<dbReference type="InterPro" id="IPR013324">
    <property type="entry name" value="RNA_pol_sigma_r3/r4-like"/>
</dbReference>
<dbReference type="GO" id="GO:0016987">
    <property type="term" value="F:sigma factor activity"/>
    <property type="evidence" value="ECO:0007669"/>
    <property type="project" value="UniProtKB-KW"/>
</dbReference>
<proteinExistence type="inferred from homology"/>
<keyword evidence="3 6" id="KW-0731">Sigma factor</keyword>
<keyword evidence="9" id="KW-0240">DNA-directed RNA polymerase</keyword>
<dbReference type="PANTHER" id="PTHR43133:SF25">
    <property type="entry name" value="RNA POLYMERASE SIGMA FACTOR RFAY-RELATED"/>
    <property type="match status" value="1"/>
</dbReference>
<reference evidence="9 10" key="1">
    <citation type="submission" date="2017-04" db="EMBL/GenBank/DDBJ databases">
        <authorList>
            <person name="Afonso C.L."/>
            <person name="Miller P.J."/>
            <person name="Scott M.A."/>
            <person name="Spackman E."/>
            <person name="Goraichik I."/>
            <person name="Dimitrov K.M."/>
            <person name="Suarez D.L."/>
            <person name="Swayne D.E."/>
        </authorList>
    </citation>
    <scope>NUCLEOTIDE SEQUENCE [LARGE SCALE GENOMIC DNA]</scope>
    <source>
        <strain evidence="9">LMG 28154</strain>
    </source>
</reference>
<evidence type="ECO:0000256" key="1">
    <source>
        <dbReference type="ARBA" id="ARBA00010641"/>
    </source>
</evidence>
<evidence type="ECO:0000313" key="9">
    <source>
        <dbReference type="EMBL" id="SMF97992.1"/>
    </source>
</evidence>
<evidence type="ECO:0000256" key="3">
    <source>
        <dbReference type="ARBA" id="ARBA00023082"/>
    </source>
</evidence>
<sequence length="213" mass="23078">MDEDGRQVGGNDADSAARSLRFQQLALPHLDAAYNLARWLCGNSLDADDIVQEAFMRALRFFDSFRGDSARPWLLAIVRHTWYDEWRRRASAPEVAAYDDERDAVAPDGWGVGIDDPQTLLIRAEDARLVHAALERLPAAYREVLVLREMEELSYRDIAAIAGVPVGTVMSRLARARAKLAGALAGVRANEARLAGSCASGAGGGASEAVDGL</sequence>
<dbReference type="Proteomes" id="UP000198460">
    <property type="component" value="Unassembled WGS sequence"/>
</dbReference>
<protein>
    <recommendedName>
        <fullName evidence="6">RNA polymerase sigma factor</fullName>
    </recommendedName>
</protein>
<dbReference type="InterPro" id="IPR039425">
    <property type="entry name" value="RNA_pol_sigma-70-like"/>
</dbReference>
<accession>A0A238GYF8</accession>